<dbReference type="Pfam" id="PF17106">
    <property type="entry name" value="NACHT_sigma"/>
    <property type="match status" value="1"/>
</dbReference>
<dbReference type="InterPro" id="IPR031352">
    <property type="entry name" value="SesA"/>
</dbReference>
<dbReference type="EMBL" id="JAVFKD010000012">
    <property type="protein sequence ID" value="KAK5993795.1"/>
    <property type="molecule type" value="Genomic_DNA"/>
</dbReference>
<keyword evidence="4" id="KW-1185">Reference proteome</keyword>
<feature type="domain" description="NACHT-NTPase sigma" evidence="1">
    <location>
        <begin position="166"/>
        <end position="206"/>
    </location>
</feature>
<evidence type="ECO:0008006" key="5">
    <source>
        <dbReference type="Google" id="ProtNLM"/>
    </source>
</evidence>
<sequence>MTATKASDPISGTIAVVQAAISHYDIVKDDTKLGETFHEAGRGLILIEDALRTTGAQLRALTEIPQATTTSLESCNAGATLSEVVFKEVSQAPADTRLHSYTAFVERKGRANLVETLVVGMMDDIRVLAKDCAIEAEMQEQLTMLRGTIDKLTNMEPSVPIKQASHSFSNFGPGSQYNAIGGTQNNVTGNGKQFIGSNFNAAVTFS</sequence>
<gene>
    <name evidence="3" type="ORF">PT974_07232</name>
</gene>
<feature type="domain" description="NACHT-NTPase and P-loop NTPases N-terminal" evidence="2">
    <location>
        <begin position="10"/>
        <end position="128"/>
    </location>
</feature>
<dbReference type="Pfam" id="PF17107">
    <property type="entry name" value="SesA"/>
    <property type="match status" value="1"/>
</dbReference>
<evidence type="ECO:0000313" key="4">
    <source>
        <dbReference type="Proteomes" id="UP001338125"/>
    </source>
</evidence>
<evidence type="ECO:0000313" key="3">
    <source>
        <dbReference type="EMBL" id="KAK5993795.1"/>
    </source>
</evidence>
<accession>A0ABR0SPW3</accession>
<proteinExistence type="predicted"/>
<comment type="caution">
    <text evidence="3">The sequence shown here is derived from an EMBL/GenBank/DDBJ whole genome shotgun (WGS) entry which is preliminary data.</text>
</comment>
<reference evidence="3 4" key="1">
    <citation type="submission" date="2024-01" db="EMBL/GenBank/DDBJ databases">
        <title>Complete genome of Cladobotryum mycophilum ATHUM6906.</title>
        <authorList>
            <person name="Christinaki A.C."/>
            <person name="Myridakis A.I."/>
            <person name="Kouvelis V.N."/>
        </authorList>
    </citation>
    <scope>NUCLEOTIDE SEQUENCE [LARGE SCALE GENOMIC DNA]</scope>
    <source>
        <strain evidence="3 4">ATHUM6906</strain>
    </source>
</reference>
<name>A0ABR0SPW3_9HYPO</name>
<evidence type="ECO:0000259" key="2">
    <source>
        <dbReference type="Pfam" id="PF17107"/>
    </source>
</evidence>
<evidence type="ECO:0000259" key="1">
    <source>
        <dbReference type="Pfam" id="PF17106"/>
    </source>
</evidence>
<dbReference type="InterPro" id="IPR031353">
    <property type="entry name" value="NACHT_sigma"/>
</dbReference>
<protein>
    <recommendedName>
        <fullName evidence="5">NACHT-NTPase and P-loop NTPases N-terminal domain-containing protein</fullName>
    </recommendedName>
</protein>
<organism evidence="3 4">
    <name type="scientific">Cladobotryum mycophilum</name>
    <dbReference type="NCBI Taxonomy" id="491253"/>
    <lineage>
        <taxon>Eukaryota</taxon>
        <taxon>Fungi</taxon>
        <taxon>Dikarya</taxon>
        <taxon>Ascomycota</taxon>
        <taxon>Pezizomycotina</taxon>
        <taxon>Sordariomycetes</taxon>
        <taxon>Hypocreomycetidae</taxon>
        <taxon>Hypocreales</taxon>
        <taxon>Hypocreaceae</taxon>
        <taxon>Cladobotryum</taxon>
    </lineage>
</organism>
<dbReference type="Proteomes" id="UP001338125">
    <property type="component" value="Unassembled WGS sequence"/>
</dbReference>